<accession>W1YNY3</accession>
<feature type="non-terminal residue" evidence="2">
    <location>
        <position position="40"/>
    </location>
</feature>
<dbReference type="EMBL" id="AZMM01001781">
    <property type="protein sequence ID" value="ETJ44192.1"/>
    <property type="molecule type" value="Genomic_DNA"/>
</dbReference>
<keyword evidence="1" id="KW-1133">Transmembrane helix</keyword>
<sequence>MFDLNPIQILASIPAIIIVFSVFGYAEAKVATWFGDPTPR</sequence>
<proteinExistence type="predicted"/>
<evidence type="ECO:0000313" key="2">
    <source>
        <dbReference type="EMBL" id="ETJ44192.1"/>
    </source>
</evidence>
<keyword evidence="1" id="KW-0812">Transmembrane</keyword>
<reference evidence="2" key="1">
    <citation type="submission" date="2013-12" db="EMBL/GenBank/DDBJ databases">
        <title>A Varibaculum cambriense genome reconstructed from a premature infant gut community with otherwise low bacterial novelty that shifts toward anaerobic metabolism during the third week of life.</title>
        <authorList>
            <person name="Brown C.T."/>
            <person name="Sharon I."/>
            <person name="Thomas B.C."/>
            <person name="Castelle C.J."/>
            <person name="Morowitz M.J."/>
            <person name="Banfield J.F."/>
        </authorList>
    </citation>
    <scope>NUCLEOTIDE SEQUENCE</scope>
</reference>
<name>W1YNY3_9ZZZZ</name>
<keyword evidence="1" id="KW-0472">Membrane</keyword>
<evidence type="ECO:0000256" key="1">
    <source>
        <dbReference type="SAM" id="Phobius"/>
    </source>
</evidence>
<dbReference type="AlphaFoldDB" id="W1YNY3"/>
<gene>
    <name evidence="2" type="ORF">Q604_UNBC01781G0001</name>
</gene>
<comment type="caution">
    <text evidence="2">The sequence shown here is derived from an EMBL/GenBank/DDBJ whole genome shotgun (WGS) entry which is preliminary data.</text>
</comment>
<organism evidence="2">
    <name type="scientific">human gut metagenome</name>
    <dbReference type="NCBI Taxonomy" id="408170"/>
    <lineage>
        <taxon>unclassified sequences</taxon>
        <taxon>metagenomes</taxon>
        <taxon>organismal metagenomes</taxon>
    </lineage>
</organism>
<protein>
    <submittedName>
        <fullName evidence="2">Peptidase M50</fullName>
    </submittedName>
</protein>
<feature type="transmembrane region" description="Helical" evidence="1">
    <location>
        <begin position="6"/>
        <end position="26"/>
    </location>
</feature>